<organism evidence="2 3">
    <name type="scientific">Cyclobacterium jeungdonense</name>
    <dbReference type="NCBI Taxonomy" id="708087"/>
    <lineage>
        <taxon>Bacteria</taxon>
        <taxon>Pseudomonadati</taxon>
        <taxon>Bacteroidota</taxon>
        <taxon>Cytophagia</taxon>
        <taxon>Cytophagales</taxon>
        <taxon>Cyclobacteriaceae</taxon>
        <taxon>Cyclobacterium</taxon>
    </lineage>
</organism>
<sequence length="158" mass="18873">MNNRTVYFLGLVVWLMTLPNLAVAQEKLNRLLQERETLHQQWQTSESKKSGLFGNRTKKDMEATNEWMGRIIQKDNQIMQELEMLKDIQTTEIGYEKEDYKYIAQKAEADIVKLKRALLERDEDILQEKGKKRTYEWTTLLFFLSSLTLGWLYFRKKS</sequence>
<keyword evidence="1" id="KW-0812">Transmembrane</keyword>
<keyword evidence="2" id="KW-0645">Protease</keyword>
<evidence type="ECO:0000313" key="2">
    <source>
        <dbReference type="EMBL" id="MDN3687583.1"/>
    </source>
</evidence>
<evidence type="ECO:0000313" key="3">
    <source>
        <dbReference type="Proteomes" id="UP001236663"/>
    </source>
</evidence>
<name>A0ABT8C7K4_9BACT</name>
<dbReference type="GO" id="GO:0006508">
    <property type="term" value="P:proteolysis"/>
    <property type="evidence" value="ECO:0007669"/>
    <property type="project" value="UniProtKB-KW"/>
</dbReference>
<dbReference type="GO" id="GO:0008233">
    <property type="term" value="F:peptidase activity"/>
    <property type="evidence" value="ECO:0007669"/>
    <property type="project" value="UniProtKB-KW"/>
</dbReference>
<dbReference type="Proteomes" id="UP001236663">
    <property type="component" value="Unassembled WGS sequence"/>
</dbReference>
<dbReference type="EMBL" id="JAUFQS010000006">
    <property type="protein sequence ID" value="MDN3687583.1"/>
    <property type="molecule type" value="Genomic_DNA"/>
</dbReference>
<reference evidence="3" key="1">
    <citation type="journal article" date="2019" name="Int. J. Syst. Evol. Microbiol.">
        <title>The Global Catalogue of Microorganisms (GCM) 10K type strain sequencing project: providing services to taxonomists for standard genome sequencing and annotation.</title>
        <authorList>
            <consortium name="The Broad Institute Genomics Platform"/>
            <consortium name="The Broad Institute Genome Sequencing Center for Infectious Disease"/>
            <person name="Wu L."/>
            <person name="Ma J."/>
        </authorList>
    </citation>
    <scope>NUCLEOTIDE SEQUENCE [LARGE SCALE GENOMIC DNA]</scope>
    <source>
        <strain evidence="3">CECT 7706</strain>
    </source>
</reference>
<keyword evidence="1" id="KW-1133">Transmembrane helix</keyword>
<accession>A0ABT8C7K4</accession>
<proteinExistence type="predicted"/>
<keyword evidence="2" id="KW-0378">Hydrolase</keyword>
<protein>
    <submittedName>
        <fullName evidence="2">Clp protease ClpB</fullName>
    </submittedName>
</protein>
<keyword evidence="1" id="KW-0472">Membrane</keyword>
<feature type="transmembrane region" description="Helical" evidence="1">
    <location>
        <begin position="137"/>
        <end position="154"/>
    </location>
</feature>
<comment type="caution">
    <text evidence="2">The sequence shown here is derived from an EMBL/GenBank/DDBJ whole genome shotgun (WGS) entry which is preliminary data.</text>
</comment>
<keyword evidence="3" id="KW-1185">Reference proteome</keyword>
<dbReference type="RefSeq" id="WP_163385145.1">
    <property type="nucleotide sequence ID" value="NZ_JAUFQS010000006.1"/>
</dbReference>
<evidence type="ECO:0000256" key="1">
    <source>
        <dbReference type="SAM" id="Phobius"/>
    </source>
</evidence>
<gene>
    <name evidence="2" type="ORF">QWZ15_07080</name>
</gene>